<keyword evidence="9" id="KW-1185">Reference proteome</keyword>
<dbReference type="InterPro" id="IPR050386">
    <property type="entry name" value="Glycosyl_hydrolase_5"/>
</dbReference>
<evidence type="ECO:0000256" key="2">
    <source>
        <dbReference type="ARBA" id="ARBA00022801"/>
    </source>
</evidence>
<protein>
    <recommendedName>
        <fullName evidence="7">Glycoside hydrolase family 5 domain-containing protein</fullName>
    </recommendedName>
</protein>
<keyword evidence="2 5" id="KW-0378">Hydrolase</keyword>
<evidence type="ECO:0000256" key="3">
    <source>
        <dbReference type="ARBA" id="ARBA00023295"/>
    </source>
</evidence>
<feature type="region of interest" description="Disordered" evidence="6">
    <location>
        <begin position="11"/>
        <end position="46"/>
    </location>
</feature>
<dbReference type="Pfam" id="PF00150">
    <property type="entry name" value="Cellulase"/>
    <property type="match status" value="1"/>
</dbReference>
<comment type="caution">
    <text evidence="8">The sequence shown here is derived from an EMBL/GenBank/DDBJ whole genome shotgun (WGS) entry which is preliminary data.</text>
</comment>
<dbReference type="Proteomes" id="UP000803884">
    <property type="component" value="Unassembled WGS sequence"/>
</dbReference>
<dbReference type="PANTHER" id="PTHR31297:SF43">
    <property type="entry name" value="GLUCAN 1,3-BETA-GLUCOSIDASE 3"/>
    <property type="match status" value="1"/>
</dbReference>
<dbReference type="InterPro" id="IPR017853">
    <property type="entry name" value="GH"/>
</dbReference>
<dbReference type="GO" id="GO:0005576">
    <property type="term" value="C:extracellular region"/>
    <property type="evidence" value="ECO:0007669"/>
    <property type="project" value="TreeGrafter"/>
</dbReference>
<feature type="domain" description="Glycoside hydrolase family 5" evidence="7">
    <location>
        <begin position="98"/>
        <end position="345"/>
    </location>
</feature>
<evidence type="ECO:0000256" key="5">
    <source>
        <dbReference type="RuleBase" id="RU361153"/>
    </source>
</evidence>
<dbReference type="InterPro" id="IPR001547">
    <property type="entry name" value="Glyco_hydro_5"/>
</dbReference>
<dbReference type="GeneID" id="96001715"/>
<dbReference type="AlphaFoldDB" id="A0AB34L6E9"/>
<dbReference type="SUPFAM" id="SSF51445">
    <property type="entry name" value="(Trans)glycosidases"/>
    <property type="match status" value="1"/>
</dbReference>
<sequence length="529" mass="59663">MKNFLNKAKAAFSDDHFPGQHQQQPIANQPDRPSSIQPPTPADVDRYRYHHGTNIGSVFAIERWLTNSRFPDGAEGSSEKAAAEAWVKREGVDATRDRFEKAWQEYVSDQDLDWLRDVAKCTSVRLPIGYWDLGPQFCEGTAFKKLSGVYQNAWHFVQALVARCSARGIGVLIDVHGLPGGANPQEHSGTNSGKTEFWDSRSNRALGTKAIAFIAQQAKTMAGVLGIQIVNEAEYDAPNMYEWYDEVIGEISRIDPTMPIYVSDGWNLNRCADWSLNPNSLKYQTLNPVVVDTHYYWAFTDDDKKKTPQQITDEVHGKLGELDGKDGSIVDRGAVQAIVGEYSCVLTEDSWAKSGGASKDDLVRGFGNAQSQRYQSRSGGSFFWTYRMDWMDGGEWGFKQMTNAHAITPPHGLTLNKGDITQRIENAKGQQLQKRGETFGQHCQWWDTNHPGHYEHWRFEAGWDVGFTDAMHFFGMRSQRGFEGGDKIGMVELWILKRIRESGQGGGFVWEYEQGMRQGIRDFYQLAGI</sequence>
<dbReference type="GO" id="GO:0005737">
    <property type="term" value="C:cytoplasm"/>
    <property type="evidence" value="ECO:0007669"/>
    <property type="project" value="UniProtKB-ARBA"/>
</dbReference>
<name>A0AB34L6E9_9PEZI</name>
<gene>
    <name evidence="8" type="ORF">WHR41_00271</name>
</gene>
<dbReference type="PANTHER" id="PTHR31297">
    <property type="entry name" value="GLUCAN ENDO-1,6-BETA-GLUCOSIDASE B"/>
    <property type="match status" value="1"/>
</dbReference>
<dbReference type="Gene3D" id="3.20.20.80">
    <property type="entry name" value="Glycosidases"/>
    <property type="match status" value="1"/>
</dbReference>
<evidence type="ECO:0000256" key="6">
    <source>
        <dbReference type="SAM" id="MobiDB-lite"/>
    </source>
</evidence>
<organism evidence="8 9">
    <name type="scientific">Cladosporium halotolerans</name>
    <dbReference type="NCBI Taxonomy" id="1052096"/>
    <lineage>
        <taxon>Eukaryota</taxon>
        <taxon>Fungi</taxon>
        <taxon>Dikarya</taxon>
        <taxon>Ascomycota</taxon>
        <taxon>Pezizomycotina</taxon>
        <taxon>Dothideomycetes</taxon>
        <taxon>Dothideomycetidae</taxon>
        <taxon>Cladosporiales</taxon>
        <taxon>Cladosporiaceae</taxon>
        <taxon>Cladosporium</taxon>
    </lineage>
</organism>
<dbReference type="GO" id="GO:0009986">
    <property type="term" value="C:cell surface"/>
    <property type="evidence" value="ECO:0007669"/>
    <property type="project" value="TreeGrafter"/>
</dbReference>
<evidence type="ECO:0000256" key="1">
    <source>
        <dbReference type="ARBA" id="ARBA00005641"/>
    </source>
</evidence>
<accession>A0AB34L6E9</accession>
<evidence type="ECO:0000313" key="9">
    <source>
        <dbReference type="Proteomes" id="UP000803884"/>
    </source>
</evidence>
<proteinExistence type="inferred from homology"/>
<dbReference type="GO" id="GO:0071555">
    <property type="term" value="P:cell wall organization"/>
    <property type="evidence" value="ECO:0007669"/>
    <property type="project" value="UniProtKB-KW"/>
</dbReference>
<evidence type="ECO:0000259" key="7">
    <source>
        <dbReference type="Pfam" id="PF00150"/>
    </source>
</evidence>
<evidence type="ECO:0000313" key="8">
    <source>
        <dbReference type="EMBL" id="KAL1590990.1"/>
    </source>
</evidence>
<evidence type="ECO:0000256" key="4">
    <source>
        <dbReference type="ARBA" id="ARBA00023316"/>
    </source>
</evidence>
<comment type="similarity">
    <text evidence="1 5">Belongs to the glycosyl hydrolase 5 (cellulase A) family.</text>
</comment>
<dbReference type="EMBL" id="JAAQHG020000001">
    <property type="protein sequence ID" value="KAL1590990.1"/>
    <property type="molecule type" value="Genomic_DNA"/>
</dbReference>
<dbReference type="GO" id="GO:0009251">
    <property type="term" value="P:glucan catabolic process"/>
    <property type="evidence" value="ECO:0007669"/>
    <property type="project" value="TreeGrafter"/>
</dbReference>
<dbReference type="RefSeq" id="XP_069234095.1">
    <property type="nucleotide sequence ID" value="XM_069368877.1"/>
</dbReference>
<dbReference type="FunFam" id="3.20.20.80:FF:000100">
    <property type="entry name" value="Glycoside hydrolase superfamily"/>
    <property type="match status" value="1"/>
</dbReference>
<reference evidence="8 9" key="1">
    <citation type="journal article" date="2020" name="Microbiol. Resour. Announc.">
        <title>Draft Genome Sequence of a Cladosporium Species Isolated from the Mesophotic Ascidian Didemnum maculosum.</title>
        <authorList>
            <person name="Gioti A."/>
            <person name="Siaperas R."/>
            <person name="Nikolaivits E."/>
            <person name="Le Goff G."/>
            <person name="Ouazzani J."/>
            <person name="Kotoulas G."/>
            <person name="Topakas E."/>
        </authorList>
    </citation>
    <scope>NUCLEOTIDE SEQUENCE [LARGE SCALE GENOMIC DNA]</scope>
    <source>
        <strain evidence="8 9">TM138-S3</strain>
    </source>
</reference>
<dbReference type="GO" id="GO:0046557">
    <property type="term" value="F:glucan endo-1,6-beta-glucosidase activity"/>
    <property type="evidence" value="ECO:0007669"/>
    <property type="project" value="TreeGrafter"/>
</dbReference>
<keyword evidence="3 5" id="KW-0326">Glycosidase</keyword>
<feature type="compositionally biased region" description="Polar residues" evidence="6">
    <location>
        <begin position="20"/>
        <end position="35"/>
    </location>
</feature>
<keyword evidence="4" id="KW-0961">Cell wall biogenesis/degradation</keyword>